<feature type="domain" description="Piwi" evidence="4">
    <location>
        <begin position="868"/>
        <end position="1191"/>
    </location>
</feature>
<keyword evidence="1" id="KW-0238">DNA-binding</keyword>
<evidence type="ECO:0000313" key="6">
    <source>
        <dbReference type="Proteomes" id="UP000674318"/>
    </source>
</evidence>
<feature type="compositionally biased region" description="Polar residues" evidence="2">
    <location>
        <begin position="404"/>
        <end position="415"/>
    </location>
</feature>
<gene>
    <name evidence="5" type="ORF">JKF63_05015</name>
</gene>
<dbReference type="SMART" id="SM00950">
    <property type="entry name" value="Piwi"/>
    <property type="match status" value="1"/>
</dbReference>
<feature type="signal peptide" evidence="3">
    <location>
        <begin position="1"/>
        <end position="19"/>
    </location>
</feature>
<dbReference type="PANTHER" id="PTHR13356:SF0">
    <property type="entry name" value="SOSS COMPLEX SUBUNIT B HOMOLOG"/>
    <property type="match status" value="1"/>
</dbReference>
<evidence type="ECO:0000256" key="3">
    <source>
        <dbReference type="SAM" id="SignalP"/>
    </source>
</evidence>
<protein>
    <recommendedName>
        <fullName evidence="4">Piwi domain-containing protein</fullName>
    </recommendedName>
</protein>
<proteinExistence type="predicted"/>
<evidence type="ECO:0000259" key="4">
    <source>
        <dbReference type="SMART" id="SM00950"/>
    </source>
</evidence>
<dbReference type="GO" id="GO:0070876">
    <property type="term" value="C:SOSS complex"/>
    <property type="evidence" value="ECO:0007669"/>
    <property type="project" value="TreeGrafter"/>
</dbReference>
<dbReference type="PANTHER" id="PTHR13356">
    <property type="entry name" value="OB FOLD NUCLEIC ACID BINDING PROTEIN-RELATED"/>
    <property type="match status" value="1"/>
</dbReference>
<feature type="compositionally biased region" description="Low complexity" evidence="2">
    <location>
        <begin position="85"/>
        <end position="104"/>
    </location>
</feature>
<dbReference type="RefSeq" id="XP_067757348.1">
    <property type="nucleotide sequence ID" value="XM_067900985.1"/>
</dbReference>
<dbReference type="InterPro" id="IPR003165">
    <property type="entry name" value="Piwi"/>
</dbReference>
<feature type="compositionally biased region" description="Polar residues" evidence="2">
    <location>
        <begin position="656"/>
        <end position="665"/>
    </location>
</feature>
<dbReference type="InterPro" id="IPR051231">
    <property type="entry name" value="SOSS-B"/>
</dbReference>
<comment type="caution">
    <text evidence="5">The sequence shown here is derived from an EMBL/GenBank/DDBJ whole genome shotgun (WGS) entry which is preliminary data.</text>
</comment>
<evidence type="ECO:0000313" key="5">
    <source>
        <dbReference type="EMBL" id="KAG5505680.1"/>
    </source>
</evidence>
<keyword evidence="3" id="KW-0732">Signal</keyword>
<dbReference type="GeneID" id="94291062"/>
<dbReference type="GO" id="GO:0044818">
    <property type="term" value="P:mitotic G2/M transition checkpoint"/>
    <property type="evidence" value="ECO:0007669"/>
    <property type="project" value="TreeGrafter"/>
</dbReference>
<dbReference type="Gene3D" id="3.30.420.10">
    <property type="entry name" value="Ribonuclease H-like superfamily/Ribonuclease H"/>
    <property type="match status" value="1"/>
</dbReference>
<sequence>MWLRLRSSLVVVSSTTTTATTTAGKGHSCRYPLFGIAPSAFVIDVCLRHYHSGSSRRGTPSEQRSASSALTTNDGSRWNHSRTHASQVPRQRQQQSSQSAAVEKASADRANTRATFWTNSAQHVPAATLKRQHALQRVQDTKSRFIVRNSIREEGVMSNLFPLGFRVADASHQGSHRGAPPPGTHVYVYEVYATRSTAPQRGGRNARVGAVAVSATAGGARESGGLASEEQRIAPARAWRAVQQFLRHRYPAAAAASLPPLARVNSKVYAPVPLPADALVLPKKYFDIGWKAVELRLQRRCRFTDLRPIELQMLLNKIVPQVARAAHSERQKVDTSSVPLEVVREKTGKLVFTMQCVSAGGLRMYRGVLVQAIFVDSSAALNPHEADTQEKRETGEIQAHPPASTETGTGSSTRLPTDADACPINTRHLGETPAGLTDTAVAVHFQVVAFLRSFAYLGTPVESYRIRDASGVYSASLWSPAQPRSLEVGAVYAAAPVRIREFVKRGNARLIELLKGTTLTLISPASTDTAAMSPSNRSSSSSSNSAIPEASRLPGQPSLKIDTKGTIASEASLWEEVLQHFGHGPYDEAAQQRIRKSVQGIPVVISYSLRQGIVGDVRFDSGALLAASIDKRSVAAEDGKGRSVSESPSPDDDNAMTDNQATEHLSTPMLRLREPRLVPLMPHLDSQQPFAVLTDHTMVPLQVLHCCFDPQMRGWQDVSVAVLSIMPQQRAELLESARALLADGLQRWGISLGAEPYRTKALSLLPIHTKRLVPQKQPAAGLARAAAAAFPTTIVVVGVTGPRCTAEQSQSITLAAQRLAQYFRTRLVVTLADERAAVQYVHEQLISTQAAAASPCGQPVPSIKDTNASVILITNSMDTRATRWLKAECMCRGVHLIAIPVPSNPKRLNFVGAQLRRRIETQFELNPLRGVDLRREIPVLGHRHMLIIGVDSCHTNTQSVGAIVGILTTPTGNHLLPYFWKHDARGCEVQHVAKHLRGILEKAMTLCGRVDEVLVFQDGDVLTEIAGVKEVVRTQAPNCGLTYMCLHKRCNVRFMHTSLGRDGSNTTQRHATPAAGKGDNVDGVHRDADRFSRGNSFHNLVKGVVIPSLTPIPLHHKLAATSFYLQAHESAMSTARIVQYTVHHTSPSLDVADVQQIANVMANVLAPQATKLPMSTRCAHRLADQAERLIDAVPQLTADMIPRPLCNRLWFL</sequence>
<feature type="region of interest" description="Disordered" evidence="2">
    <location>
        <begin position="635"/>
        <end position="668"/>
    </location>
</feature>
<dbReference type="InterPro" id="IPR012337">
    <property type="entry name" value="RNaseH-like_sf"/>
</dbReference>
<name>A0A836IJA8_9TRYP</name>
<dbReference type="GO" id="GO:0000724">
    <property type="term" value="P:double-strand break repair via homologous recombination"/>
    <property type="evidence" value="ECO:0007669"/>
    <property type="project" value="TreeGrafter"/>
</dbReference>
<feature type="compositionally biased region" description="Low complexity" evidence="2">
    <location>
        <begin position="533"/>
        <end position="552"/>
    </location>
</feature>
<feature type="compositionally biased region" description="Basic and acidic residues" evidence="2">
    <location>
        <begin position="384"/>
        <end position="395"/>
    </location>
</feature>
<dbReference type="FunFam" id="3.30.420.10:FF:000201">
    <property type="entry name" value="Piwi-like protein 1"/>
    <property type="match status" value="1"/>
</dbReference>
<evidence type="ECO:0000256" key="2">
    <source>
        <dbReference type="SAM" id="MobiDB-lite"/>
    </source>
</evidence>
<dbReference type="InterPro" id="IPR036397">
    <property type="entry name" value="RNaseH_sf"/>
</dbReference>
<feature type="region of interest" description="Disordered" evidence="2">
    <location>
        <begin position="1061"/>
        <end position="1083"/>
    </location>
</feature>
<feature type="region of interest" description="Disordered" evidence="2">
    <location>
        <begin position="52"/>
        <end position="109"/>
    </location>
</feature>
<dbReference type="OrthoDB" id="272560at2759"/>
<dbReference type="EMBL" id="JAFJZO010000021">
    <property type="protein sequence ID" value="KAG5505680.1"/>
    <property type="molecule type" value="Genomic_DNA"/>
</dbReference>
<feature type="compositionally biased region" description="Polar residues" evidence="2">
    <location>
        <begin position="52"/>
        <end position="78"/>
    </location>
</feature>
<dbReference type="GO" id="GO:0010212">
    <property type="term" value="P:response to ionizing radiation"/>
    <property type="evidence" value="ECO:0007669"/>
    <property type="project" value="TreeGrafter"/>
</dbReference>
<evidence type="ECO:0000256" key="1">
    <source>
        <dbReference type="ARBA" id="ARBA00023125"/>
    </source>
</evidence>
<feature type="region of interest" description="Disordered" evidence="2">
    <location>
        <begin position="384"/>
        <end position="416"/>
    </location>
</feature>
<accession>A0A836IJA8</accession>
<feature type="chain" id="PRO_5032621536" description="Piwi domain-containing protein" evidence="3">
    <location>
        <begin position="20"/>
        <end position="1212"/>
    </location>
</feature>
<dbReference type="Pfam" id="PF02171">
    <property type="entry name" value="Piwi"/>
    <property type="match status" value="1"/>
</dbReference>
<feature type="region of interest" description="Disordered" evidence="2">
    <location>
        <begin position="525"/>
        <end position="561"/>
    </location>
</feature>
<dbReference type="Proteomes" id="UP000674318">
    <property type="component" value="Chromosome 21"/>
</dbReference>
<organism evidence="5 6">
    <name type="scientific">Porcisia hertigi</name>
    <dbReference type="NCBI Taxonomy" id="2761500"/>
    <lineage>
        <taxon>Eukaryota</taxon>
        <taxon>Discoba</taxon>
        <taxon>Euglenozoa</taxon>
        <taxon>Kinetoplastea</taxon>
        <taxon>Metakinetoplastina</taxon>
        <taxon>Trypanosomatida</taxon>
        <taxon>Trypanosomatidae</taxon>
        <taxon>Leishmaniinae</taxon>
        <taxon>Porcisia</taxon>
    </lineage>
</organism>
<dbReference type="GO" id="GO:0003677">
    <property type="term" value="F:DNA binding"/>
    <property type="evidence" value="ECO:0007669"/>
    <property type="project" value="UniProtKB-KW"/>
</dbReference>
<keyword evidence="6" id="KW-1185">Reference proteome</keyword>
<reference evidence="5 6" key="1">
    <citation type="submission" date="2021-02" db="EMBL/GenBank/DDBJ databases">
        <title>Porcisia hertigi Genome sequencing and assembly.</title>
        <authorList>
            <person name="Almutairi H."/>
            <person name="Gatherer D."/>
        </authorList>
    </citation>
    <scope>NUCLEOTIDE SEQUENCE [LARGE SCALE GENOMIC DNA]</scope>
    <source>
        <strain evidence="5 6">C119</strain>
    </source>
</reference>
<dbReference type="SUPFAM" id="SSF53098">
    <property type="entry name" value="Ribonuclease H-like"/>
    <property type="match status" value="1"/>
</dbReference>
<dbReference type="KEGG" id="phet:94291062"/>
<dbReference type="AlphaFoldDB" id="A0A836IJA8"/>